<reference evidence="11" key="1">
    <citation type="submission" date="2020-08" db="EMBL/GenBank/DDBJ databases">
        <title>Genome public.</title>
        <authorList>
            <person name="Liu C."/>
            <person name="Sun Q."/>
        </authorList>
    </citation>
    <scope>NUCLEOTIDE SEQUENCE</scope>
    <source>
        <strain evidence="11">NSJ-28</strain>
    </source>
</reference>
<dbReference type="PANTHER" id="PTHR32248:SF4">
    <property type="entry name" value="RNA POLYMERASE SIGMA-54 FACTOR"/>
    <property type="match status" value="1"/>
</dbReference>
<evidence type="ECO:0000256" key="1">
    <source>
        <dbReference type="ARBA" id="ARBA00008798"/>
    </source>
</evidence>
<keyword evidence="7" id="KW-0238">DNA-binding</keyword>
<dbReference type="PIRSF" id="PIRSF000774">
    <property type="entry name" value="RpoN"/>
    <property type="match status" value="1"/>
</dbReference>
<dbReference type="EMBL" id="JACOPL010000018">
    <property type="protein sequence ID" value="MBC5726531.1"/>
    <property type="molecule type" value="Genomic_DNA"/>
</dbReference>
<dbReference type="Gene3D" id="1.10.10.1330">
    <property type="entry name" value="RNA polymerase sigma-54 factor, core-binding domain"/>
    <property type="match status" value="1"/>
</dbReference>
<comment type="similarity">
    <text evidence="1">Belongs to the sigma-54 factor family.</text>
</comment>
<evidence type="ECO:0000313" key="12">
    <source>
        <dbReference type="Proteomes" id="UP000606499"/>
    </source>
</evidence>
<dbReference type="PROSITE" id="PS00717">
    <property type="entry name" value="SIGMA54_1"/>
    <property type="match status" value="1"/>
</dbReference>
<organism evidence="11 12">
    <name type="scientific">Agathobaculum faecis</name>
    <dbReference type="NCBI Taxonomy" id="2763013"/>
    <lineage>
        <taxon>Bacteria</taxon>
        <taxon>Bacillati</taxon>
        <taxon>Bacillota</taxon>
        <taxon>Clostridia</taxon>
        <taxon>Eubacteriales</taxon>
        <taxon>Butyricicoccaceae</taxon>
        <taxon>Agathobaculum</taxon>
    </lineage>
</organism>
<keyword evidence="3" id="KW-0808">Transferase</keyword>
<keyword evidence="12" id="KW-1185">Reference proteome</keyword>
<dbReference type="GO" id="GO:0000428">
    <property type="term" value="C:DNA-directed RNA polymerase complex"/>
    <property type="evidence" value="ECO:0007669"/>
    <property type="project" value="UniProtKB-KW"/>
</dbReference>
<dbReference type="Gene3D" id="1.10.10.60">
    <property type="entry name" value="Homeodomain-like"/>
    <property type="match status" value="1"/>
</dbReference>
<evidence type="ECO:0000256" key="4">
    <source>
        <dbReference type="ARBA" id="ARBA00022695"/>
    </source>
</evidence>
<dbReference type="RefSeq" id="WP_054328346.1">
    <property type="nucleotide sequence ID" value="NZ_JACOPL010000018.1"/>
</dbReference>
<accession>A0A923LY45</accession>
<dbReference type="GO" id="GO:0006352">
    <property type="term" value="P:DNA-templated transcription initiation"/>
    <property type="evidence" value="ECO:0007669"/>
    <property type="project" value="InterPro"/>
</dbReference>
<keyword evidence="8" id="KW-0804">Transcription</keyword>
<comment type="caution">
    <text evidence="11">The sequence shown here is derived from an EMBL/GenBank/DDBJ whole genome shotgun (WGS) entry which is preliminary data.</text>
</comment>
<dbReference type="InterPro" id="IPR007634">
    <property type="entry name" value="RNA_pol_sigma_54_DNA-bd"/>
</dbReference>
<dbReference type="GO" id="GO:0016987">
    <property type="term" value="F:sigma factor activity"/>
    <property type="evidence" value="ECO:0007669"/>
    <property type="project" value="UniProtKB-KW"/>
</dbReference>
<dbReference type="InterPro" id="IPR000394">
    <property type="entry name" value="RNA_pol_sigma_54"/>
</dbReference>
<dbReference type="PROSITE" id="PS00718">
    <property type="entry name" value="SIGMA54_2"/>
    <property type="match status" value="1"/>
</dbReference>
<keyword evidence="6" id="KW-0731">Sigma factor</keyword>
<dbReference type="NCBIfam" id="TIGR02395">
    <property type="entry name" value="rpoN_sigma"/>
    <property type="match status" value="1"/>
</dbReference>
<keyword evidence="4" id="KW-0548">Nucleotidyltransferase</keyword>
<evidence type="ECO:0000256" key="3">
    <source>
        <dbReference type="ARBA" id="ARBA00022679"/>
    </source>
</evidence>
<dbReference type="GO" id="GO:0001216">
    <property type="term" value="F:DNA-binding transcription activator activity"/>
    <property type="evidence" value="ECO:0007669"/>
    <property type="project" value="InterPro"/>
</dbReference>
<dbReference type="AlphaFoldDB" id="A0A923LY45"/>
<dbReference type="GO" id="GO:0016779">
    <property type="term" value="F:nucleotidyltransferase activity"/>
    <property type="evidence" value="ECO:0007669"/>
    <property type="project" value="UniProtKB-KW"/>
</dbReference>
<dbReference type="GO" id="GO:0003677">
    <property type="term" value="F:DNA binding"/>
    <property type="evidence" value="ECO:0007669"/>
    <property type="project" value="UniProtKB-KW"/>
</dbReference>
<sequence length="436" mass="48843">MDVFANHPVQQQTQNMILSQQQLQSLKMLELTVQELEKFLQEEFTENPALEWKSSWRTGTAPAAEPLSYEASCGLYTDEEQWKLHILDQLQRHPSFRAHAGDFLLLLDWADDDGLFRTPLAEFYQSTGMPADTAAHCLEVLRGLDPPGIFAADAAHCLLRQAQARGLLDDTLRSIILRYLSEIASGYYAKIADELHLPRKALARYIDLLKELSPHPLNGLVGGDAPYLMPDITLRKTDGSWEILLNDRTADTYCVSPYCAALYQQAQSPELHTYLKQSLDRARLIISALAQRRETLLRLIRAVIARQRPWLDGRGPLAPMTMSQLAAQLQVHPSTVSRAVKGKYIETPTHGTLALRGLFSQEVSAEGVSANAQDVRARIRGLIQREPADAPYSDQKLSALLEEQGIYISRRTVAKYRQEMCIPSAFARREGPSGPA</sequence>
<name>A0A923LY45_9FIRM</name>
<dbReference type="InterPro" id="IPR007046">
    <property type="entry name" value="RNA_pol_sigma_54_core-bd"/>
</dbReference>
<dbReference type="PANTHER" id="PTHR32248">
    <property type="entry name" value="RNA POLYMERASE SIGMA-54 FACTOR"/>
    <property type="match status" value="1"/>
</dbReference>
<evidence type="ECO:0000256" key="2">
    <source>
        <dbReference type="ARBA" id="ARBA00022478"/>
    </source>
</evidence>
<proteinExistence type="inferred from homology"/>
<dbReference type="Pfam" id="PF04552">
    <property type="entry name" value="Sigma54_DBD"/>
    <property type="match status" value="1"/>
</dbReference>
<dbReference type="PRINTS" id="PR00045">
    <property type="entry name" value="SIGMA54FCT"/>
</dbReference>
<feature type="domain" description="RNA polymerase sigma factor 54 core-binding" evidence="10">
    <location>
        <begin position="78"/>
        <end position="252"/>
    </location>
</feature>
<gene>
    <name evidence="11" type="primary">rpoN</name>
    <name evidence="11" type="ORF">H8S45_13825</name>
</gene>
<keyword evidence="2" id="KW-0240">DNA-directed RNA polymerase</keyword>
<dbReference type="Proteomes" id="UP000606499">
    <property type="component" value="Unassembled WGS sequence"/>
</dbReference>
<feature type="domain" description="RNA polymerase sigma factor 54 DNA-binding" evidence="9">
    <location>
        <begin position="273"/>
        <end position="429"/>
    </location>
</feature>
<dbReference type="InterPro" id="IPR038709">
    <property type="entry name" value="RpoN_core-bd_sf"/>
</dbReference>
<evidence type="ECO:0000259" key="10">
    <source>
        <dbReference type="Pfam" id="PF04963"/>
    </source>
</evidence>
<evidence type="ECO:0000259" key="9">
    <source>
        <dbReference type="Pfam" id="PF04552"/>
    </source>
</evidence>
<keyword evidence="5" id="KW-0805">Transcription regulation</keyword>
<protein>
    <submittedName>
        <fullName evidence="11">RNA polymerase factor sigma-54</fullName>
    </submittedName>
</protein>
<evidence type="ECO:0000256" key="7">
    <source>
        <dbReference type="ARBA" id="ARBA00023125"/>
    </source>
</evidence>
<evidence type="ECO:0000256" key="5">
    <source>
        <dbReference type="ARBA" id="ARBA00023015"/>
    </source>
</evidence>
<dbReference type="Pfam" id="PF00309">
    <property type="entry name" value="Sigma54_AID"/>
    <property type="match status" value="1"/>
</dbReference>
<evidence type="ECO:0000256" key="6">
    <source>
        <dbReference type="ARBA" id="ARBA00023082"/>
    </source>
</evidence>
<dbReference type="Pfam" id="PF04963">
    <property type="entry name" value="Sigma54_CBD"/>
    <property type="match status" value="1"/>
</dbReference>
<evidence type="ECO:0000313" key="11">
    <source>
        <dbReference type="EMBL" id="MBC5726531.1"/>
    </source>
</evidence>
<evidence type="ECO:0000256" key="8">
    <source>
        <dbReference type="ARBA" id="ARBA00023163"/>
    </source>
</evidence>
<dbReference type="PROSITE" id="PS50044">
    <property type="entry name" value="SIGMA54_3"/>
    <property type="match status" value="1"/>
</dbReference>